<comment type="similarity">
    <text evidence="2">Belongs to the bacterial solute-binding protein 5 family.</text>
</comment>
<protein>
    <submittedName>
        <fullName evidence="7">ABC transporter substrate-binding protein</fullName>
    </submittedName>
</protein>
<feature type="signal peptide" evidence="5">
    <location>
        <begin position="1"/>
        <end position="21"/>
    </location>
</feature>
<dbReference type="InterPro" id="IPR023765">
    <property type="entry name" value="SBP_5_CS"/>
</dbReference>
<dbReference type="PROSITE" id="PS01040">
    <property type="entry name" value="SBP_BACTERIAL_5"/>
    <property type="match status" value="1"/>
</dbReference>
<feature type="domain" description="Solute-binding protein family 5" evidence="6">
    <location>
        <begin position="83"/>
        <end position="454"/>
    </location>
</feature>
<comment type="caution">
    <text evidence="7">The sequence shown here is derived from an EMBL/GenBank/DDBJ whole genome shotgun (WGS) entry which is preliminary data.</text>
</comment>
<reference evidence="8" key="1">
    <citation type="journal article" date="2019" name="Int. J. Syst. Evol. Microbiol.">
        <title>The Global Catalogue of Microorganisms (GCM) 10K type strain sequencing project: providing services to taxonomists for standard genome sequencing and annotation.</title>
        <authorList>
            <consortium name="The Broad Institute Genomics Platform"/>
            <consortium name="The Broad Institute Genome Sequencing Center for Infectious Disease"/>
            <person name="Wu L."/>
            <person name="Ma J."/>
        </authorList>
    </citation>
    <scope>NUCLEOTIDE SEQUENCE [LARGE SCALE GENOMIC DNA]</scope>
    <source>
        <strain evidence="8">KCTC 3913</strain>
    </source>
</reference>
<dbReference type="Gene3D" id="3.40.190.10">
    <property type="entry name" value="Periplasmic binding protein-like II"/>
    <property type="match status" value="1"/>
</dbReference>
<gene>
    <name evidence="7" type="ORF">ACFSUL_16185</name>
</gene>
<proteinExistence type="inferred from homology"/>
<keyword evidence="8" id="KW-1185">Reference proteome</keyword>
<dbReference type="SUPFAM" id="SSF53850">
    <property type="entry name" value="Periplasmic binding protein-like II"/>
    <property type="match status" value="1"/>
</dbReference>
<dbReference type="InterPro" id="IPR030678">
    <property type="entry name" value="Peptide/Ni-bd"/>
</dbReference>
<dbReference type="Gene3D" id="3.90.76.10">
    <property type="entry name" value="Dipeptide-binding Protein, Domain 1"/>
    <property type="match status" value="1"/>
</dbReference>
<sequence>MRKGRFLLTLFTLLLSFVLIACSNNETDGIAEQSGSKKQDVFVFARGGDAVSLDPSEVTDSESENVSQSILETLVAFTEGKTTVEPLLATEWNISDDGLTYTFTLREGVKFHDGTDFNAEAVVYNFDRWMNAKDQERFYMYGSVFGGFKGDENHVLQSVEAVDEYMVQFTFTNPKPTFLKDLALTPFSISSPAAIEKYGEEYGDHPVGTGPFTFEEWRRNDRVTLSKNENYWLDGYPKVNQVIFRTIPENSARLNALLSGEVDMIDGLDPRNIPQIEESEDFKILSRPPLNIGYLGLNVTREPLNNKLVRQALNHAVDKEAMIEAFFAGQGTPAKNPIPPTVDGYNDEIEAYPYNPEKAKTLLAEAGFEDGFEMELWAMPVPRPYMPDGQKVAEFLQSSFAEIGVKAEIVTYEWATYLEKTKKGEADSFLLGWTGTNGDADDFINTLWHGDNIGSMNSTYYSNEELNKILTEARTISDQEKRKELYKHAQEIMHEDAPIIPLAHSTPILAARADITGFDPHPTGRVITTKLSFE</sequence>
<dbReference type="Proteomes" id="UP001597506">
    <property type="component" value="Unassembled WGS sequence"/>
</dbReference>
<dbReference type="PIRSF" id="PIRSF002741">
    <property type="entry name" value="MppA"/>
    <property type="match status" value="1"/>
</dbReference>
<dbReference type="PROSITE" id="PS51257">
    <property type="entry name" value="PROKAR_LIPOPROTEIN"/>
    <property type="match status" value="1"/>
</dbReference>
<evidence type="ECO:0000256" key="5">
    <source>
        <dbReference type="SAM" id="SignalP"/>
    </source>
</evidence>
<organism evidence="7 8">
    <name type="scientific">Bacillus seohaeanensis</name>
    <dbReference type="NCBI Taxonomy" id="284580"/>
    <lineage>
        <taxon>Bacteria</taxon>
        <taxon>Bacillati</taxon>
        <taxon>Bacillota</taxon>
        <taxon>Bacilli</taxon>
        <taxon>Bacillales</taxon>
        <taxon>Bacillaceae</taxon>
        <taxon>Bacillus</taxon>
    </lineage>
</organism>
<keyword evidence="4 5" id="KW-0732">Signal</keyword>
<evidence type="ECO:0000313" key="7">
    <source>
        <dbReference type="EMBL" id="MFD2682280.1"/>
    </source>
</evidence>
<dbReference type="RefSeq" id="WP_377936978.1">
    <property type="nucleotide sequence ID" value="NZ_JBHUMF010000031.1"/>
</dbReference>
<feature type="chain" id="PRO_5045812281" evidence="5">
    <location>
        <begin position="22"/>
        <end position="534"/>
    </location>
</feature>
<evidence type="ECO:0000256" key="3">
    <source>
        <dbReference type="ARBA" id="ARBA00022448"/>
    </source>
</evidence>
<dbReference type="Gene3D" id="3.10.105.10">
    <property type="entry name" value="Dipeptide-binding Protein, Domain 3"/>
    <property type="match status" value="1"/>
</dbReference>
<dbReference type="EMBL" id="JBHUMF010000031">
    <property type="protein sequence ID" value="MFD2682280.1"/>
    <property type="molecule type" value="Genomic_DNA"/>
</dbReference>
<comment type="subcellular location">
    <subcellularLocation>
        <location evidence="1">Cell membrane</location>
        <topology evidence="1">Lipid-anchor</topology>
    </subcellularLocation>
</comment>
<evidence type="ECO:0000259" key="6">
    <source>
        <dbReference type="Pfam" id="PF00496"/>
    </source>
</evidence>
<name>A0ABW5RUC2_9BACI</name>
<evidence type="ECO:0000256" key="2">
    <source>
        <dbReference type="ARBA" id="ARBA00005695"/>
    </source>
</evidence>
<dbReference type="PANTHER" id="PTHR30290:SF9">
    <property type="entry name" value="OLIGOPEPTIDE-BINDING PROTEIN APPA"/>
    <property type="match status" value="1"/>
</dbReference>
<evidence type="ECO:0000256" key="1">
    <source>
        <dbReference type="ARBA" id="ARBA00004193"/>
    </source>
</evidence>
<evidence type="ECO:0000256" key="4">
    <source>
        <dbReference type="ARBA" id="ARBA00022729"/>
    </source>
</evidence>
<accession>A0ABW5RUC2</accession>
<keyword evidence="3" id="KW-0813">Transport</keyword>
<dbReference type="CDD" id="cd08493">
    <property type="entry name" value="PBP2_DppA_like"/>
    <property type="match status" value="1"/>
</dbReference>
<dbReference type="InterPro" id="IPR039424">
    <property type="entry name" value="SBP_5"/>
</dbReference>
<dbReference type="InterPro" id="IPR000914">
    <property type="entry name" value="SBP_5_dom"/>
</dbReference>
<evidence type="ECO:0000313" key="8">
    <source>
        <dbReference type="Proteomes" id="UP001597506"/>
    </source>
</evidence>
<dbReference type="Pfam" id="PF00496">
    <property type="entry name" value="SBP_bac_5"/>
    <property type="match status" value="1"/>
</dbReference>
<dbReference type="PANTHER" id="PTHR30290">
    <property type="entry name" value="PERIPLASMIC BINDING COMPONENT OF ABC TRANSPORTER"/>
    <property type="match status" value="1"/>
</dbReference>